<name>A0A2M8PZ85_9CHLR</name>
<evidence type="ECO:0000313" key="4">
    <source>
        <dbReference type="EMBL" id="PJF36488.1"/>
    </source>
</evidence>
<accession>A0A2M8PZ85</accession>
<dbReference type="FunFam" id="3.40.50.720:FF:000084">
    <property type="entry name" value="Short-chain dehydrogenase reductase"/>
    <property type="match status" value="1"/>
</dbReference>
<dbReference type="GO" id="GO:0048038">
    <property type="term" value="F:quinone binding"/>
    <property type="evidence" value="ECO:0007669"/>
    <property type="project" value="TreeGrafter"/>
</dbReference>
<reference evidence="6 7" key="1">
    <citation type="submission" date="2017-11" db="EMBL/GenBank/DDBJ databases">
        <title>Evolution of Phototrophy in the Chloroflexi Phylum Driven by Horizontal Gene Transfer.</title>
        <authorList>
            <person name="Ward L.M."/>
            <person name="Hemp J."/>
            <person name="Shih P.M."/>
            <person name="Mcglynn S.E."/>
            <person name="Fischer W."/>
        </authorList>
    </citation>
    <scope>NUCLEOTIDE SEQUENCE [LARGE SCALE GENOMIC DNA]</scope>
    <source>
        <strain evidence="5">CP1_1M</strain>
        <strain evidence="4">JP3_13</strain>
    </source>
</reference>
<keyword evidence="3" id="KW-0472">Membrane</keyword>
<dbReference type="Proteomes" id="UP000229681">
    <property type="component" value="Unassembled WGS sequence"/>
</dbReference>
<organism evidence="5 6">
    <name type="scientific">Candidatus Thermofonsia Clade 1 bacterium</name>
    <dbReference type="NCBI Taxonomy" id="2364210"/>
    <lineage>
        <taxon>Bacteria</taxon>
        <taxon>Bacillati</taxon>
        <taxon>Chloroflexota</taxon>
        <taxon>Candidatus Thermofontia</taxon>
        <taxon>Candidatus Thermofonsia Clade 1</taxon>
    </lineage>
</organism>
<dbReference type="PRINTS" id="PR00080">
    <property type="entry name" value="SDRFAMILY"/>
</dbReference>
<dbReference type="PANTHER" id="PTHR42760">
    <property type="entry name" value="SHORT-CHAIN DEHYDROGENASES/REDUCTASES FAMILY MEMBER"/>
    <property type="match status" value="1"/>
</dbReference>
<sequence length="258" mass="27420">MNSLTGKVALVTGAGMGIGYALCRALAEAGATVALNDIDAERATQAAEQLNQQLQARRVHAYAADVADVNAMRAIVGQIAARFARLDIAIANAGITLFGRFLEYEPEPFDRLLAVNLRGSFFTAQAAAREMIRRQIEGRIILMSSVAGVQAIGGLGAYGISKAGLRMMARTLAYELGAYGITVNALAPGATLTERTAQETANYEQDWRAVTPNRRVAHVEDIAAAALFLCSEGARHINGQTLIVDGGWTNQSPLPLGY</sequence>
<dbReference type="Proteomes" id="UP000228947">
    <property type="component" value="Unassembled WGS sequence"/>
</dbReference>
<dbReference type="SUPFAM" id="SSF51735">
    <property type="entry name" value="NAD(P)-binding Rossmann-fold domains"/>
    <property type="match status" value="1"/>
</dbReference>
<gene>
    <name evidence="4" type="ORF">CUN49_05170</name>
    <name evidence="5" type="ORF">CUN50_02410</name>
</gene>
<dbReference type="Gene3D" id="3.40.50.720">
    <property type="entry name" value="NAD(P)-binding Rossmann-like Domain"/>
    <property type="match status" value="1"/>
</dbReference>
<evidence type="ECO:0000256" key="3">
    <source>
        <dbReference type="SAM" id="Phobius"/>
    </source>
</evidence>
<evidence type="ECO:0000313" key="7">
    <source>
        <dbReference type="Proteomes" id="UP000229681"/>
    </source>
</evidence>
<dbReference type="InterPro" id="IPR002347">
    <property type="entry name" value="SDR_fam"/>
</dbReference>
<dbReference type="EMBL" id="PGTL01000007">
    <property type="protein sequence ID" value="PJF42867.1"/>
    <property type="molecule type" value="Genomic_DNA"/>
</dbReference>
<evidence type="ECO:0000313" key="5">
    <source>
        <dbReference type="EMBL" id="PJF42867.1"/>
    </source>
</evidence>
<keyword evidence="3" id="KW-1133">Transmembrane helix</keyword>
<dbReference type="GO" id="GO:0016616">
    <property type="term" value="F:oxidoreductase activity, acting on the CH-OH group of donors, NAD or NADP as acceptor"/>
    <property type="evidence" value="ECO:0007669"/>
    <property type="project" value="TreeGrafter"/>
</dbReference>
<dbReference type="InterPro" id="IPR020904">
    <property type="entry name" value="Sc_DH/Rdtase_CS"/>
</dbReference>
<dbReference type="EMBL" id="PGTM01000050">
    <property type="protein sequence ID" value="PJF36488.1"/>
    <property type="molecule type" value="Genomic_DNA"/>
</dbReference>
<evidence type="ECO:0000256" key="1">
    <source>
        <dbReference type="ARBA" id="ARBA00006484"/>
    </source>
</evidence>
<proteinExistence type="inferred from homology"/>
<dbReference type="PANTHER" id="PTHR42760:SF133">
    <property type="entry name" value="3-OXOACYL-[ACYL-CARRIER-PROTEIN] REDUCTASE"/>
    <property type="match status" value="1"/>
</dbReference>
<keyword evidence="3" id="KW-0812">Transmembrane</keyword>
<dbReference type="PRINTS" id="PR00081">
    <property type="entry name" value="GDHRDH"/>
</dbReference>
<evidence type="ECO:0000256" key="2">
    <source>
        <dbReference type="ARBA" id="ARBA00023002"/>
    </source>
</evidence>
<comment type="similarity">
    <text evidence="1">Belongs to the short-chain dehydrogenases/reductases (SDR) family.</text>
</comment>
<dbReference type="GO" id="GO:0006633">
    <property type="term" value="P:fatty acid biosynthetic process"/>
    <property type="evidence" value="ECO:0007669"/>
    <property type="project" value="TreeGrafter"/>
</dbReference>
<dbReference type="InterPro" id="IPR036291">
    <property type="entry name" value="NAD(P)-bd_dom_sf"/>
</dbReference>
<protein>
    <submittedName>
        <fullName evidence="5">Short-chain dehydrogenase/reductase SDR</fullName>
    </submittedName>
</protein>
<dbReference type="CDD" id="cd05233">
    <property type="entry name" value="SDR_c"/>
    <property type="match status" value="1"/>
</dbReference>
<keyword evidence="2" id="KW-0560">Oxidoreductase</keyword>
<evidence type="ECO:0000313" key="6">
    <source>
        <dbReference type="Proteomes" id="UP000228947"/>
    </source>
</evidence>
<dbReference type="PROSITE" id="PS00061">
    <property type="entry name" value="ADH_SHORT"/>
    <property type="match status" value="1"/>
</dbReference>
<accession>A0A2M8PG13</accession>
<dbReference type="NCBIfam" id="NF005559">
    <property type="entry name" value="PRK07231.1"/>
    <property type="match status" value="1"/>
</dbReference>
<dbReference type="AlphaFoldDB" id="A0A2M8PZ85"/>
<dbReference type="Pfam" id="PF13561">
    <property type="entry name" value="adh_short_C2"/>
    <property type="match status" value="1"/>
</dbReference>
<comment type="caution">
    <text evidence="5">The sequence shown here is derived from an EMBL/GenBank/DDBJ whole genome shotgun (WGS) entry which is preliminary data.</text>
</comment>
<feature type="transmembrane region" description="Helical" evidence="3">
    <location>
        <begin position="140"/>
        <end position="160"/>
    </location>
</feature>